<dbReference type="InterPro" id="IPR017968">
    <property type="entry name" value="Acylphosphatase_CS"/>
</dbReference>
<comment type="catalytic activity">
    <reaction evidence="7">
        <text>C-terminal L-cysteinyl-[HypE protein] + carbamoyl phosphate + ATP + H2O = C-terminal S-carboxamide-L-cysteinyl-[HypE protein] + AMP + phosphate + diphosphate + H(+)</text>
        <dbReference type="Rhea" id="RHEA:55636"/>
        <dbReference type="Rhea" id="RHEA-COMP:14247"/>
        <dbReference type="Rhea" id="RHEA-COMP:14392"/>
        <dbReference type="ChEBI" id="CHEBI:15377"/>
        <dbReference type="ChEBI" id="CHEBI:15378"/>
        <dbReference type="ChEBI" id="CHEBI:30616"/>
        <dbReference type="ChEBI" id="CHEBI:33019"/>
        <dbReference type="ChEBI" id="CHEBI:43474"/>
        <dbReference type="ChEBI" id="CHEBI:58228"/>
        <dbReference type="ChEBI" id="CHEBI:76913"/>
        <dbReference type="ChEBI" id="CHEBI:139126"/>
        <dbReference type="ChEBI" id="CHEBI:456215"/>
    </reaction>
</comment>
<dbReference type="Gene3D" id="3.90.870.50">
    <property type="match status" value="1"/>
</dbReference>
<evidence type="ECO:0000256" key="2">
    <source>
        <dbReference type="ARBA" id="ARBA00008097"/>
    </source>
</evidence>
<dbReference type="Pfam" id="PF22521">
    <property type="entry name" value="HypF_C_2"/>
    <property type="match status" value="1"/>
</dbReference>
<evidence type="ECO:0000256" key="3">
    <source>
        <dbReference type="ARBA" id="ARBA00022598"/>
    </source>
</evidence>
<dbReference type="GO" id="GO:0003998">
    <property type="term" value="F:acylphosphatase activity"/>
    <property type="evidence" value="ECO:0007669"/>
    <property type="project" value="UniProtKB-EC"/>
</dbReference>
<dbReference type="GO" id="GO:0016743">
    <property type="term" value="F:carboxyl- or carbamoyltransferase activity"/>
    <property type="evidence" value="ECO:0007669"/>
    <property type="project" value="UniProtKB-UniRule"/>
</dbReference>
<protein>
    <recommendedName>
        <fullName evidence="8">Carbamoyltransferase</fullName>
        <ecNumber evidence="8">6.2.-.-</ecNumber>
    </recommendedName>
</protein>
<dbReference type="InterPro" id="IPR036046">
    <property type="entry name" value="Acylphosphatase-like_dom_sf"/>
</dbReference>
<dbReference type="Pfam" id="PF01300">
    <property type="entry name" value="Sua5_yciO_yrdC"/>
    <property type="match status" value="1"/>
</dbReference>
<keyword evidence="3 12" id="KW-0436">Ligase</keyword>
<dbReference type="InterPro" id="IPR011125">
    <property type="entry name" value="Znf_HypF"/>
</dbReference>
<sequence length="766" mass="83393">MIAAQSPRLQRLHLIVQGQVQGVGFRPFVYRLAQELGLGGWICNSDRGVEIDVEGPRAALAHFLQRLEGEHPPQATLTQVQRQTLAPQGYHHFEIHPSQQFSPRPSAELLPDLATCPACLQELFDPRNRRYRYPFINCTQCGPRYSILQDLPYDRPRTTMQGFAMCAACQREYDNPSDRRFHAQPNACPDCGPQLAVWTPQGQTLDVSDPIQWVGDRLRQGEIVALKGLGGFHLLADARSEAAVQRLRDRKHRPTKPLAVMYPHLDRVQRDFQVSTAEGELLVSAIAPIVLLTPRTPCPLAAAVAPGQHQVGVILPYSPLHHLLLSELDFPVIATSGNRSGDPICIENQEALAQLGAIADVFLVHNRPIARAVDDSVVQVIENRPTLRRRSRGYAPGLTLRSDDARPCILAVGGHLKNTVALSLPGQIILSQHLGGLGQVSTAERFQNTIADLLRLYQAQPVAIACDAHPDYFSSQYAQTLSQQMAVPLIPLQHHQAHILSAMIEHGLNPPVLGIAWDGSGYGLDGTIWGGECFQIHSEGNIQRVAHLRPFPLPGGDRAAREPRRAALGLLHAAGLDAALIETAFSPPDLPLLTQLLNKGVNAPLTSSIGRLFDAIASLVQLCQISSFEGEAAMALEAVALATQDRYPYTWRPGDSGVFQLDWEPMLRAILSEGPSSPGLIAAKFQNTLLDAIGTMVQQVGISQVVLTGGCFQNRYLLTGAIAQIRNAGFDPYWPQQIPANDGGLALGQILGATWQLQSTGGVPCA</sequence>
<dbReference type="InterPro" id="IPR004421">
    <property type="entry name" value="Carbamoyltransferase_HypF"/>
</dbReference>
<dbReference type="PROSITE" id="PS51160">
    <property type="entry name" value="ACYLPHOSPHATASE_3"/>
    <property type="match status" value="1"/>
</dbReference>
<organism evidence="12 13">
    <name type="scientific">Lyngbya confervoides BDU141951</name>
    <dbReference type="NCBI Taxonomy" id="1574623"/>
    <lineage>
        <taxon>Bacteria</taxon>
        <taxon>Bacillati</taxon>
        <taxon>Cyanobacteriota</taxon>
        <taxon>Cyanophyceae</taxon>
        <taxon>Oscillatoriophycideae</taxon>
        <taxon>Oscillatoriales</taxon>
        <taxon>Microcoleaceae</taxon>
        <taxon>Lyngbya</taxon>
    </lineage>
</organism>
<dbReference type="NCBIfam" id="TIGR00143">
    <property type="entry name" value="hypF"/>
    <property type="match status" value="1"/>
</dbReference>
<evidence type="ECO:0000256" key="6">
    <source>
        <dbReference type="ARBA" id="ARBA00022833"/>
    </source>
</evidence>
<dbReference type="Pfam" id="PF00708">
    <property type="entry name" value="Acylphosphatase"/>
    <property type="match status" value="1"/>
</dbReference>
<feature type="active site" evidence="9">
    <location>
        <position position="26"/>
    </location>
</feature>
<name>A0ABD4T189_9CYAN</name>
<accession>A0ABD4T189</accession>
<dbReference type="Gene3D" id="3.30.110.120">
    <property type="match status" value="1"/>
</dbReference>
<feature type="domain" description="Acylphosphatase-like" evidence="10">
    <location>
        <begin position="11"/>
        <end position="97"/>
    </location>
</feature>
<keyword evidence="5" id="KW-0863">Zinc-finger</keyword>
<dbReference type="EMBL" id="JTHE03000029">
    <property type="protein sequence ID" value="MCM1982135.1"/>
    <property type="molecule type" value="Genomic_DNA"/>
</dbReference>
<dbReference type="InterPro" id="IPR051060">
    <property type="entry name" value="Carbamoyltrans_HypF-like"/>
</dbReference>
<feature type="domain" description="YrdC-like" evidence="11">
    <location>
        <begin position="208"/>
        <end position="393"/>
    </location>
</feature>
<dbReference type="InterPro" id="IPR043129">
    <property type="entry name" value="ATPase_NBD"/>
</dbReference>
<reference evidence="12 13" key="1">
    <citation type="journal article" date="2015" name="Genome Announc.">
        <title>Draft Genome Sequence of Filamentous Marine Cyanobacterium Lyngbya confervoides Strain BDU141951.</title>
        <authorList>
            <person name="Chandrababunaidu M.M."/>
            <person name="Sen D."/>
            <person name="Tripathy S."/>
        </authorList>
    </citation>
    <scope>NUCLEOTIDE SEQUENCE [LARGE SCALE GENOMIC DNA]</scope>
    <source>
        <strain evidence="12 13">BDU141951</strain>
    </source>
</reference>
<dbReference type="GO" id="GO:0008270">
    <property type="term" value="F:zinc ion binding"/>
    <property type="evidence" value="ECO:0007669"/>
    <property type="project" value="UniProtKB-KW"/>
</dbReference>
<dbReference type="RefSeq" id="WP_166280627.1">
    <property type="nucleotide sequence ID" value="NZ_JTHE03000029.1"/>
</dbReference>
<dbReference type="SUPFAM" id="SSF53067">
    <property type="entry name" value="Actin-like ATPase domain"/>
    <property type="match status" value="1"/>
</dbReference>
<evidence type="ECO:0000256" key="4">
    <source>
        <dbReference type="ARBA" id="ARBA00022723"/>
    </source>
</evidence>
<dbReference type="PROSITE" id="PS00150">
    <property type="entry name" value="ACYLPHOSPHATASE_1"/>
    <property type="match status" value="1"/>
</dbReference>
<evidence type="ECO:0000313" key="12">
    <source>
        <dbReference type="EMBL" id="MCM1982135.1"/>
    </source>
</evidence>
<dbReference type="Pfam" id="PF07503">
    <property type="entry name" value="zf-HYPF"/>
    <property type="match status" value="2"/>
</dbReference>
<keyword evidence="9" id="KW-0378">Hydrolase</keyword>
<dbReference type="Pfam" id="PF17788">
    <property type="entry name" value="HypF_C"/>
    <property type="match status" value="1"/>
</dbReference>
<evidence type="ECO:0000256" key="8">
    <source>
        <dbReference type="PIRNR" id="PIRNR006256"/>
    </source>
</evidence>
<dbReference type="InterPro" id="IPR006070">
    <property type="entry name" value="Sua5-like_dom"/>
</dbReference>
<dbReference type="GO" id="GO:0016874">
    <property type="term" value="F:ligase activity"/>
    <property type="evidence" value="ECO:0007669"/>
    <property type="project" value="UniProtKB-UniRule"/>
</dbReference>
<evidence type="ECO:0000256" key="1">
    <source>
        <dbReference type="ARBA" id="ARBA00004711"/>
    </source>
</evidence>
<evidence type="ECO:0000259" key="11">
    <source>
        <dbReference type="PROSITE" id="PS51163"/>
    </source>
</evidence>
<dbReference type="EC" id="6.2.-.-" evidence="8"/>
<evidence type="ECO:0000256" key="7">
    <source>
        <dbReference type="ARBA" id="ARBA00048220"/>
    </source>
</evidence>
<evidence type="ECO:0000259" key="10">
    <source>
        <dbReference type="PROSITE" id="PS51160"/>
    </source>
</evidence>
<dbReference type="PIRSF" id="PIRSF006256">
    <property type="entry name" value="CMPcnvr_hdrg_mat"/>
    <property type="match status" value="1"/>
</dbReference>
<comment type="catalytic activity">
    <reaction evidence="9">
        <text>an acyl phosphate + H2O = a carboxylate + phosphate + H(+)</text>
        <dbReference type="Rhea" id="RHEA:14965"/>
        <dbReference type="ChEBI" id="CHEBI:15377"/>
        <dbReference type="ChEBI" id="CHEBI:15378"/>
        <dbReference type="ChEBI" id="CHEBI:29067"/>
        <dbReference type="ChEBI" id="CHEBI:43474"/>
        <dbReference type="ChEBI" id="CHEBI:59918"/>
        <dbReference type="EC" id="3.6.1.7"/>
    </reaction>
</comment>
<dbReference type="PANTHER" id="PTHR42959">
    <property type="entry name" value="CARBAMOYLTRANSFERASE"/>
    <property type="match status" value="1"/>
</dbReference>
<comment type="caution">
    <text evidence="12">The sequence shown here is derived from an EMBL/GenBank/DDBJ whole genome shotgun (WGS) entry which is preliminary data.</text>
</comment>
<evidence type="ECO:0000313" key="13">
    <source>
        <dbReference type="Proteomes" id="UP000031561"/>
    </source>
</evidence>
<keyword evidence="6" id="KW-0862">Zinc</keyword>
<dbReference type="AlphaFoldDB" id="A0ABD4T189"/>
<feature type="active site" evidence="9">
    <location>
        <position position="44"/>
    </location>
</feature>
<dbReference type="PROSITE" id="PS51163">
    <property type="entry name" value="YRDC"/>
    <property type="match status" value="1"/>
</dbReference>
<dbReference type="InterPro" id="IPR001792">
    <property type="entry name" value="Acylphosphatase-like_dom"/>
</dbReference>
<comment type="pathway">
    <text evidence="1">Protein modification; [NiFe] hydrogenase maturation.</text>
</comment>
<dbReference type="InterPro" id="IPR055128">
    <property type="entry name" value="HypF_C_2"/>
</dbReference>
<keyword evidence="13" id="KW-1185">Reference proteome</keyword>
<proteinExistence type="inferred from homology"/>
<dbReference type="PANTHER" id="PTHR42959:SF1">
    <property type="entry name" value="CARBAMOYLTRANSFERASE HYPF"/>
    <property type="match status" value="1"/>
</dbReference>
<dbReference type="Proteomes" id="UP000031561">
    <property type="component" value="Unassembled WGS sequence"/>
</dbReference>
<evidence type="ECO:0000256" key="9">
    <source>
        <dbReference type="PROSITE-ProRule" id="PRU00520"/>
    </source>
</evidence>
<dbReference type="Gene3D" id="3.30.420.40">
    <property type="match status" value="1"/>
</dbReference>
<gene>
    <name evidence="12" type="primary">hypF</name>
    <name evidence="12" type="ORF">QQ91_0004725</name>
</gene>
<dbReference type="Gene3D" id="3.30.420.360">
    <property type="match status" value="1"/>
</dbReference>
<evidence type="ECO:0000256" key="5">
    <source>
        <dbReference type="ARBA" id="ARBA00022771"/>
    </source>
</evidence>
<dbReference type="InterPro" id="IPR041440">
    <property type="entry name" value="HypF_C"/>
</dbReference>
<keyword evidence="4" id="KW-0479">Metal-binding</keyword>
<comment type="similarity">
    <text evidence="2 8">Belongs to the carbamoyltransferase HypF family.</text>
</comment>
<dbReference type="SUPFAM" id="SSF54975">
    <property type="entry name" value="Acylphosphatase/BLUF domain-like"/>
    <property type="match status" value="1"/>
</dbReference>
<dbReference type="SUPFAM" id="SSF55821">
    <property type="entry name" value="YrdC/RibB"/>
    <property type="match status" value="1"/>
</dbReference>
<dbReference type="InterPro" id="IPR017945">
    <property type="entry name" value="DHBP_synth_RibB-like_a/b_dom"/>
</dbReference>